<evidence type="ECO:0000313" key="3">
    <source>
        <dbReference type="EMBL" id="KAE8991604.1"/>
    </source>
</evidence>
<dbReference type="AlphaFoldDB" id="A0A6A3JHS3"/>
<gene>
    <name evidence="3" type="ORF">PR001_g21174</name>
</gene>
<feature type="domain" description="HTH CENPB-type" evidence="2">
    <location>
        <begin position="67"/>
        <end position="146"/>
    </location>
</feature>
<protein>
    <recommendedName>
        <fullName evidence="2">HTH CENPB-type domain-containing protein</fullName>
    </recommendedName>
</protein>
<dbReference type="Pfam" id="PF03221">
    <property type="entry name" value="HTH_Tnp_Tc5"/>
    <property type="match status" value="1"/>
</dbReference>
<dbReference type="InterPro" id="IPR004875">
    <property type="entry name" value="DDE_SF_endonuclease_dom"/>
</dbReference>
<dbReference type="GO" id="GO:0003677">
    <property type="term" value="F:DNA binding"/>
    <property type="evidence" value="ECO:0007669"/>
    <property type="project" value="UniProtKB-KW"/>
</dbReference>
<dbReference type="GO" id="GO:0005634">
    <property type="term" value="C:nucleus"/>
    <property type="evidence" value="ECO:0007669"/>
    <property type="project" value="TreeGrafter"/>
</dbReference>
<dbReference type="Pfam" id="PF03184">
    <property type="entry name" value="DDE_1"/>
    <property type="match status" value="1"/>
</dbReference>
<proteinExistence type="predicted"/>
<evidence type="ECO:0000259" key="2">
    <source>
        <dbReference type="PROSITE" id="PS51253"/>
    </source>
</evidence>
<dbReference type="Gene3D" id="1.10.10.60">
    <property type="entry name" value="Homeodomain-like"/>
    <property type="match status" value="1"/>
</dbReference>
<organism evidence="3 4">
    <name type="scientific">Phytophthora rubi</name>
    <dbReference type="NCBI Taxonomy" id="129364"/>
    <lineage>
        <taxon>Eukaryota</taxon>
        <taxon>Sar</taxon>
        <taxon>Stramenopiles</taxon>
        <taxon>Oomycota</taxon>
        <taxon>Peronosporomycetes</taxon>
        <taxon>Peronosporales</taxon>
        <taxon>Peronosporaceae</taxon>
        <taxon>Phytophthora</taxon>
    </lineage>
</organism>
<dbReference type="Proteomes" id="UP000429607">
    <property type="component" value="Unassembled WGS sequence"/>
</dbReference>
<reference evidence="3 4" key="1">
    <citation type="submission" date="2018-09" db="EMBL/GenBank/DDBJ databases">
        <title>Genomic investigation of the strawberry pathogen Phytophthora fragariae indicates pathogenicity is determined by transcriptional variation in three key races.</title>
        <authorList>
            <person name="Adams T.M."/>
            <person name="Armitage A.D."/>
            <person name="Sobczyk M.K."/>
            <person name="Bates H.J."/>
            <person name="Dunwell J.M."/>
            <person name="Nellist C.F."/>
            <person name="Harrison R.J."/>
        </authorList>
    </citation>
    <scope>NUCLEOTIDE SEQUENCE [LARGE SCALE GENOMIC DNA]</scope>
    <source>
        <strain evidence="3 4">SCRP249</strain>
    </source>
</reference>
<accession>A0A6A3JHS3</accession>
<comment type="caution">
    <text evidence="3">The sequence shown here is derived from an EMBL/GenBank/DDBJ whole genome shotgun (WGS) entry which is preliminary data.</text>
</comment>
<dbReference type="InterPro" id="IPR009057">
    <property type="entry name" value="Homeodomain-like_sf"/>
</dbReference>
<keyword evidence="1" id="KW-0238">DNA-binding</keyword>
<sequence length="443" mass="50484">MPAKRKSIEISIKQQAIEWIATEGGGVPSRAEAHFRKRGWRITASCFRQWWRDRDQILAEHGARRRIVGGGRRPLLGAVEDALIDLVYEKRIRKEKVSRSWIASTAIQLFQASRTEEEQEEDPIRFVASDSWVHNFMARNNLTLRKRTNLTTLTDDVLVDRAVAFMKFLEDHKPQMNHERTILMDETAVYFEDARPYTVDEIGARHVVVRSTGFASMRITVMLAVTASGKKLPPCIIWKRKTRGSIERLGGCNVAYQPRAWVDQDLLLNWLDWYYPAVLQSTGQYIVWDSMRAHIGQRVKQRCGEKAIKMAVVPGGLTPYVQAGDVGIYKSFKDNISKLIEDWKCSDKVTFTKGGNPRPPEIALVSSWVARAWKQTPDEVVAKSVQACGFNNDSSTWHIAKHDVYGSRFKAAWELRERDGTNGDIAETMSAVMETLDDIVIED</sequence>
<dbReference type="SUPFAM" id="SSF46689">
    <property type="entry name" value="Homeodomain-like"/>
    <property type="match status" value="1"/>
</dbReference>
<evidence type="ECO:0000256" key="1">
    <source>
        <dbReference type="ARBA" id="ARBA00023125"/>
    </source>
</evidence>
<dbReference type="InterPro" id="IPR006600">
    <property type="entry name" value="HTH_CenpB_DNA-bd_dom"/>
</dbReference>
<dbReference type="PROSITE" id="PS51253">
    <property type="entry name" value="HTH_CENPB"/>
    <property type="match status" value="1"/>
</dbReference>
<dbReference type="InterPro" id="IPR050863">
    <property type="entry name" value="CenT-Element_Derived"/>
</dbReference>
<dbReference type="PANTHER" id="PTHR19303">
    <property type="entry name" value="TRANSPOSON"/>
    <property type="match status" value="1"/>
</dbReference>
<dbReference type="PANTHER" id="PTHR19303:SF74">
    <property type="entry name" value="POGO TRANSPOSABLE ELEMENT WITH KRAB DOMAIN"/>
    <property type="match status" value="1"/>
</dbReference>
<name>A0A6A3JHS3_9STRA</name>
<evidence type="ECO:0000313" key="4">
    <source>
        <dbReference type="Proteomes" id="UP000429607"/>
    </source>
</evidence>
<dbReference type="SMART" id="SM00674">
    <property type="entry name" value="CENPB"/>
    <property type="match status" value="1"/>
</dbReference>
<dbReference type="EMBL" id="QXFV01002180">
    <property type="protein sequence ID" value="KAE8991604.1"/>
    <property type="molecule type" value="Genomic_DNA"/>
</dbReference>